<dbReference type="Proteomes" id="UP000241818">
    <property type="component" value="Unassembled WGS sequence"/>
</dbReference>
<evidence type="ECO:0000313" key="4">
    <source>
        <dbReference type="EMBL" id="PSS25060.1"/>
    </source>
</evidence>
<dbReference type="EMBL" id="KZ679007">
    <property type="protein sequence ID" value="PSS25060.1"/>
    <property type="molecule type" value="Genomic_DNA"/>
</dbReference>
<accession>A0A2T3B9V0</accession>
<dbReference type="PANTHER" id="PTHR48081:SF8">
    <property type="entry name" value="ALPHA_BETA HYDROLASE FOLD-3 DOMAIN-CONTAINING PROTEIN-RELATED"/>
    <property type="match status" value="1"/>
</dbReference>
<evidence type="ECO:0000256" key="1">
    <source>
        <dbReference type="ARBA" id="ARBA00022801"/>
    </source>
</evidence>
<proteinExistence type="predicted"/>
<dbReference type="InterPro" id="IPR050300">
    <property type="entry name" value="GDXG_lipolytic_enzyme"/>
</dbReference>
<feature type="signal peptide" evidence="2">
    <location>
        <begin position="1"/>
        <end position="20"/>
    </location>
</feature>
<dbReference type="Gene3D" id="3.40.50.1820">
    <property type="entry name" value="alpha/beta hydrolase"/>
    <property type="match status" value="1"/>
</dbReference>
<evidence type="ECO:0000256" key="2">
    <source>
        <dbReference type="SAM" id="SignalP"/>
    </source>
</evidence>
<dbReference type="InParanoid" id="A0A2T3B9V0"/>
<dbReference type="AlphaFoldDB" id="A0A2T3B9V0"/>
<organism evidence="4 5">
    <name type="scientific">Amorphotheca resinae ATCC 22711</name>
    <dbReference type="NCBI Taxonomy" id="857342"/>
    <lineage>
        <taxon>Eukaryota</taxon>
        <taxon>Fungi</taxon>
        <taxon>Dikarya</taxon>
        <taxon>Ascomycota</taxon>
        <taxon>Pezizomycotina</taxon>
        <taxon>Leotiomycetes</taxon>
        <taxon>Helotiales</taxon>
        <taxon>Amorphothecaceae</taxon>
        <taxon>Amorphotheca</taxon>
    </lineage>
</organism>
<dbReference type="InterPro" id="IPR013094">
    <property type="entry name" value="AB_hydrolase_3"/>
</dbReference>
<dbReference type="STRING" id="857342.A0A2T3B9V0"/>
<dbReference type="InterPro" id="IPR029058">
    <property type="entry name" value="AB_hydrolase_fold"/>
</dbReference>
<feature type="chain" id="PRO_5015730262" description="Alpha/beta hydrolase fold-3 domain-containing protein" evidence="2">
    <location>
        <begin position="21"/>
        <end position="342"/>
    </location>
</feature>
<dbReference type="PANTHER" id="PTHR48081">
    <property type="entry name" value="AB HYDROLASE SUPERFAMILY PROTEIN C4A8.06C"/>
    <property type="match status" value="1"/>
</dbReference>
<gene>
    <name evidence="4" type="ORF">M430DRAFT_32905</name>
</gene>
<keyword evidence="5" id="KW-1185">Reference proteome</keyword>
<protein>
    <recommendedName>
        <fullName evidence="3">Alpha/beta hydrolase fold-3 domain-containing protein</fullName>
    </recommendedName>
</protein>
<keyword evidence="2" id="KW-0732">Signal</keyword>
<dbReference type="GO" id="GO:0016787">
    <property type="term" value="F:hydrolase activity"/>
    <property type="evidence" value="ECO:0007669"/>
    <property type="project" value="UniProtKB-KW"/>
</dbReference>
<name>A0A2T3B9V0_AMORE</name>
<dbReference type="OrthoDB" id="408631at2759"/>
<evidence type="ECO:0000313" key="5">
    <source>
        <dbReference type="Proteomes" id="UP000241818"/>
    </source>
</evidence>
<keyword evidence="1" id="KW-0378">Hydrolase</keyword>
<reference evidence="4 5" key="1">
    <citation type="journal article" date="2018" name="New Phytol.">
        <title>Comparative genomics and transcriptomics depict ericoid mycorrhizal fungi as versatile saprotrophs and plant mutualists.</title>
        <authorList>
            <person name="Martino E."/>
            <person name="Morin E."/>
            <person name="Grelet G.A."/>
            <person name="Kuo A."/>
            <person name="Kohler A."/>
            <person name="Daghino S."/>
            <person name="Barry K.W."/>
            <person name="Cichocki N."/>
            <person name="Clum A."/>
            <person name="Dockter R.B."/>
            <person name="Hainaut M."/>
            <person name="Kuo R.C."/>
            <person name="LaButti K."/>
            <person name="Lindahl B.D."/>
            <person name="Lindquist E.A."/>
            <person name="Lipzen A."/>
            <person name="Khouja H.R."/>
            <person name="Magnuson J."/>
            <person name="Murat C."/>
            <person name="Ohm R.A."/>
            <person name="Singer S.W."/>
            <person name="Spatafora J.W."/>
            <person name="Wang M."/>
            <person name="Veneault-Fourrey C."/>
            <person name="Henrissat B."/>
            <person name="Grigoriev I.V."/>
            <person name="Martin F.M."/>
            <person name="Perotto S."/>
        </authorList>
    </citation>
    <scope>NUCLEOTIDE SEQUENCE [LARGE SCALE GENOMIC DNA]</scope>
    <source>
        <strain evidence="4 5">ATCC 22711</strain>
    </source>
</reference>
<dbReference type="Pfam" id="PF07859">
    <property type="entry name" value="Abhydrolase_3"/>
    <property type="match status" value="1"/>
</dbReference>
<dbReference type="GeneID" id="36574332"/>
<dbReference type="SUPFAM" id="SSF53474">
    <property type="entry name" value="alpha/beta-Hydrolases"/>
    <property type="match status" value="1"/>
</dbReference>
<feature type="domain" description="Alpha/beta hydrolase fold-3" evidence="3">
    <location>
        <begin position="79"/>
        <end position="303"/>
    </location>
</feature>
<sequence length="342" mass="38605">MSRLFLLSKALFFRGLQTLGRWCDHYLSPPRPQSVSFRRRIPSTVGGVPGSFDLLFYTPKSYKRSFNLSSKPSPKHPILLNFHGGGFTIGHAADDARWATQVVRSTSAVVVSVNYRLAPVYPYPTAVEDGVSALLYLWKHAEELNLDIFRTAVSGFSSGGNLCFSVTYRLYEELRRLKNEDKLGDVEIGKIMSAVAFYPTVDWTRSRAERRASNPNHKGINLPGFNSMVDQGYLHPPPDMHSPYLSPALAPDHMVKDELPDKLVVMTCWADALLAEGERFRARLKEMGKRVDGYVIEGAIHGWDKFPTFWRGNKERDKAYKSAAESLREFWGEANDGNQSPR</sequence>
<evidence type="ECO:0000259" key="3">
    <source>
        <dbReference type="Pfam" id="PF07859"/>
    </source>
</evidence>
<dbReference type="RefSeq" id="XP_024723659.1">
    <property type="nucleotide sequence ID" value="XM_024866251.1"/>
</dbReference>